<dbReference type="Pfam" id="PF00072">
    <property type="entry name" value="Response_reg"/>
    <property type="match status" value="1"/>
</dbReference>
<keyword evidence="4" id="KW-1185">Reference proteome</keyword>
<dbReference type="PANTHER" id="PTHR44520:SF2">
    <property type="entry name" value="RESPONSE REGULATOR RCP1"/>
    <property type="match status" value="1"/>
</dbReference>
<dbReference type="SMART" id="SM00448">
    <property type="entry name" value="REC"/>
    <property type="match status" value="1"/>
</dbReference>
<name>A0ABV3FY37_9NOCA</name>
<sequence>MTVRVRPIVILLVEDDPGDELMTLEAFADNTHASTVHVVRDGEQALNFLFRRGEYSRAPRPDLVLLDLNLPKYDGRQVLARIRADEDLADLPVIILTTSSAEDDIISSYRLFANAYVTKPVDLDHFTDAINQIDTFFTRTVRLPSHT</sequence>
<protein>
    <submittedName>
        <fullName evidence="3">Response regulator</fullName>
    </submittedName>
</protein>
<reference evidence="3 4" key="1">
    <citation type="submission" date="2024-06" db="EMBL/GenBank/DDBJ databases">
        <title>The Natural Products Discovery Center: Release of the First 8490 Sequenced Strains for Exploring Actinobacteria Biosynthetic Diversity.</title>
        <authorList>
            <person name="Kalkreuter E."/>
            <person name="Kautsar S.A."/>
            <person name="Yang D."/>
            <person name="Bader C.D."/>
            <person name="Teijaro C.N."/>
            <person name="Fluegel L."/>
            <person name="Davis C.M."/>
            <person name="Simpson J.R."/>
            <person name="Lauterbach L."/>
            <person name="Steele A.D."/>
            <person name="Gui C."/>
            <person name="Meng S."/>
            <person name="Li G."/>
            <person name="Viehrig K."/>
            <person name="Ye F."/>
            <person name="Su P."/>
            <person name="Kiefer A.F."/>
            <person name="Nichols A."/>
            <person name="Cepeda A.J."/>
            <person name="Yan W."/>
            <person name="Fan B."/>
            <person name="Jiang Y."/>
            <person name="Adhikari A."/>
            <person name="Zheng C.-J."/>
            <person name="Schuster L."/>
            <person name="Cowan T.M."/>
            <person name="Smanski M.J."/>
            <person name="Chevrette M.G."/>
            <person name="De Carvalho L.P.S."/>
            <person name="Shen B."/>
        </authorList>
    </citation>
    <scope>NUCLEOTIDE SEQUENCE [LARGE SCALE GENOMIC DNA]</scope>
    <source>
        <strain evidence="3 4">NPDC050403</strain>
    </source>
</reference>
<dbReference type="PANTHER" id="PTHR44520">
    <property type="entry name" value="RESPONSE REGULATOR RCP1-RELATED"/>
    <property type="match status" value="1"/>
</dbReference>
<dbReference type="CDD" id="cd17557">
    <property type="entry name" value="REC_Rcp-like"/>
    <property type="match status" value="1"/>
</dbReference>
<dbReference type="InterPro" id="IPR011006">
    <property type="entry name" value="CheY-like_superfamily"/>
</dbReference>
<dbReference type="RefSeq" id="WP_355090752.1">
    <property type="nucleotide sequence ID" value="NZ_JBEXKW010000107.1"/>
</dbReference>
<dbReference type="EMBL" id="JBFAKC010000010">
    <property type="protein sequence ID" value="MEV0710329.1"/>
    <property type="molecule type" value="Genomic_DNA"/>
</dbReference>
<organism evidence="3 4">
    <name type="scientific">Nocardia aurea</name>
    <dbReference type="NCBI Taxonomy" id="2144174"/>
    <lineage>
        <taxon>Bacteria</taxon>
        <taxon>Bacillati</taxon>
        <taxon>Actinomycetota</taxon>
        <taxon>Actinomycetes</taxon>
        <taxon>Mycobacteriales</taxon>
        <taxon>Nocardiaceae</taxon>
        <taxon>Nocardia</taxon>
    </lineage>
</organism>
<proteinExistence type="predicted"/>
<evidence type="ECO:0000313" key="4">
    <source>
        <dbReference type="Proteomes" id="UP001551695"/>
    </source>
</evidence>
<keyword evidence="1" id="KW-0597">Phosphoprotein</keyword>
<dbReference type="Proteomes" id="UP001551695">
    <property type="component" value="Unassembled WGS sequence"/>
</dbReference>
<dbReference type="SUPFAM" id="SSF52172">
    <property type="entry name" value="CheY-like"/>
    <property type="match status" value="1"/>
</dbReference>
<comment type="caution">
    <text evidence="3">The sequence shown here is derived from an EMBL/GenBank/DDBJ whole genome shotgun (WGS) entry which is preliminary data.</text>
</comment>
<dbReference type="PROSITE" id="PS50110">
    <property type="entry name" value="RESPONSE_REGULATORY"/>
    <property type="match status" value="1"/>
</dbReference>
<feature type="modified residue" description="4-aspartylphosphate" evidence="1">
    <location>
        <position position="67"/>
    </location>
</feature>
<evidence type="ECO:0000259" key="2">
    <source>
        <dbReference type="PROSITE" id="PS50110"/>
    </source>
</evidence>
<evidence type="ECO:0000256" key="1">
    <source>
        <dbReference type="PROSITE-ProRule" id="PRU00169"/>
    </source>
</evidence>
<feature type="domain" description="Response regulatory" evidence="2">
    <location>
        <begin position="9"/>
        <end position="134"/>
    </location>
</feature>
<dbReference type="InterPro" id="IPR052893">
    <property type="entry name" value="TCS_response_regulator"/>
</dbReference>
<dbReference type="Gene3D" id="3.40.50.2300">
    <property type="match status" value="1"/>
</dbReference>
<evidence type="ECO:0000313" key="3">
    <source>
        <dbReference type="EMBL" id="MEV0710329.1"/>
    </source>
</evidence>
<dbReference type="InterPro" id="IPR001789">
    <property type="entry name" value="Sig_transdc_resp-reg_receiver"/>
</dbReference>
<gene>
    <name evidence="3" type="ORF">AB0I48_22425</name>
</gene>
<accession>A0ABV3FY37</accession>